<comment type="caution">
    <text evidence="1">The sequence shown here is derived from an EMBL/GenBank/DDBJ whole genome shotgun (WGS) entry which is preliminary data.</text>
</comment>
<dbReference type="InterPro" id="IPR036188">
    <property type="entry name" value="FAD/NAD-bd_sf"/>
</dbReference>
<organism evidence="1 2">
    <name type="scientific">Defluviimonas salinarum</name>
    <dbReference type="NCBI Taxonomy" id="2992147"/>
    <lineage>
        <taxon>Bacteria</taxon>
        <taxon>Pseudomonadati</taxon>
        <taxon>Pseudomonadota</taxon>
        <taxon>Alphaproteobacteria</taxon>
        <taxon>Rhodobacterales</taxon>
        <taxon>Paracoccaceae</taxon>
        <taxon>Albidovulum</taxon>
    </lineage>
</organism>
<evidence type="ECO:0000313" key="1">
    <source>
        <dbReference type="EMBL" id="MCW3782722.1"/>
    </source>
</evidence>
<sequence>MIGAAAMAFTDTLLTETDATLVMVDRRPRPGGHWNDAYPFVRLHSAATFYGVNSAPLGEGRIDRVGWNSGHLELSSGAAICGYFDDVMRHRFLASGRVTFLPSHEYGPGGFATSRLTGSRTILHARRRIVDGTHADTRLPSTHPPSFPIAPSVRLVTPDALPGITRPATDFVIIGGGKTAIDCVLWLLEQDLPPERIFWIRPRDSWFYNRKRMQPQSDVAAGTIEQYVIDMESARDAKNIDDLFRKLETKNALLRIDPEVTPTMFHCATVTEAELSQLRRVRNVIRKGRVTAIEPDRIMLEHGEIPTGRETVHVHCAASGVPVRPTEPVFQHGRIVLQFIQHCWPTFSAAAIALLDARRSDDAVRNRLAVPVRMADRPIDWLRGELASRENEALWFAEPDLAEWSAGARVDGFTRLFLAAEKSPDPALRDLVSRLEAASGPGIARIRALLEAAGGTDYMERSAGSAQNGV</sequence>
<accession>A0ABT3J4U9</accession>
<reference evidence="1 2" key="1">
    <citation type="submission" date="2022-10" db="EMBL/GenBank/DDBJ databases">
        <title>Defluviimonas sp. CAU 1641 isolated from mud.</title>
        <authorList>
            <person name="Kim W."/>
        </authorList>
    </citation>
    <scope>NUCLEOTIDE SEQUENCE [LARGE SCALE GENOMIC DNA]</scope>
    <source>
        <strain evidence="1 2">CAU 1641</strain>
    </source>
</reference>
<dbReference type="Gene3D" id="3.50.50.60">
    <property type="entry name" value="FAD/NAD(P)-binding domain"/>
    <property type="match status" value="1"/>
</dbReference>
<dbReference type="SUPFAM" id="SSF51905">
    <property type="entry name" value="FAD/NAD(P)-binding domain"/>
    <property type="match status" value="1"/>
</dbReference>
<gene>
    <name evidence="1" type="ORF">OM960_14125</name>
</gene>
<dbReference type="EMBL" id="JAPDOG010000012">
    <property type="protein sequence ID" value="MCW3782722.1"/>
    <property type="molecule type" value="Genomic_DNA"/>
</dbReference>
<dbReference type="Proteomes" id="UP001207582">
    <property type="component" value="Unassembled WGS sequence"/>
</dbReference>
<protein>
    <recommendedName>
        <fullName evidence="3">Pyridine nucleotide-disulphide oxidoreductase</fullName>
    </recommendedName>
</protein>
<dbReference type="RefSeq" id="WP_264772406.1">
    <property type="nucleotide sequence ID" value="NZ_JAPDOG010000012.1"/>
</dbReference>
<evidence type="ECO:0008006" key="3">
    <source>
        <dbReference type="Google" id="ProtNLM"/>
    </source>
</evidence>
<keyword evidence="2" id="KW-1185">Reference proteome</keyword>
<name>A0ABT3J4U9_9RHOB</name>
<evidence type="ECO:0000313" key="2">
    <source>
        <dbReference type="Proteomes" id="UP001207582"/>
    </source>
</evidence>
<proteinExistence type="predicted"/>